<organism evidence="8 9">
    <name type="scientific">Thauera aminoaromatica</name>
    <dbReference type="NCBI Taxonomy" id="164330"/>
    <lineage>
        <taxon>Bacteria</taxon>
        <taxon>Pseudomonadati</taxon>
        <taxon>Pseudomonadota</taxon>
        <taxon>Betaproteobacteria</taxon>
        <taxon>Rhodocyclales</taxon>
        <taxon>Zoogloeaceae</taxon>
        <taxon>Thauera</taxon>
    </lineage>
</organism>
<dbReference type="InterPro" id="IPR034683">
    <property type="entry name" value="IspD/TarI"/>
</dbReference>
<dbReference type="SUPFAM" id="SSF53448">
    <property type="entry name" value="Nucleotide-diphospho-sugar transferases"/>
    <property type="match status" value="1"/>
</dbReference>
<dbReference type="Pfam" id="PF01128">
    <property type="entry name" value="IspD"/>
    <property type="match status" value="1"/>
</dbReference>
<feature type="site" description="Transition state stabilizer" evidence="7">
    <location>
        <position position="23"/>
    </location>
</feature>
<evidence type="ECO:0000313" key="9">
    <source>
        <dbReference type="Proteomes" id="UP000321192"/>
    </source>
</evidence>
<dbReference type="GO" id="GO:0050518">
    <property type="term" value="F:2-C-methyl-D-erythritol 4-phosphate cytidylyltransferase activity"/>
    <property type="evidence" value="ECO:0007669"/>
    <property type="project" value="UniProtKB-UniRule"/>
</dbReference>
<evidence type="ECO:0000256" key="5">
    <source>
        <dbReference type="ARBA" id="ARBA00022695"/>
    </source>
</evidence>
<protein>
    <recommendedName>
        <fullName evidence="7">2-C-methyl-D-erythritol 4-phosphate cytidylyltransferase</fullName>
        <ecNumber evidence="7">2.7.7.60</ecNumber>
    </recommendedName>
    <alternativeName>
        <fullName evidence="7">4-diphosphocytidyl-2C-methyl-D-erythritol synthase</fullName>
    </alternativeName>
    <alternativeName>
        <fullName evidence="7">MEP cytidylyltransferase</fullName>
        <shortName evidence="7">MCT</shortName>
    </alternativeName>
</protein>
<evidence type="ECO:0000256" key="3">
    <source>
        <dbReference type="ARBA" id="ARBA00009789"/>
    </source>
</evidence>
<dbReference type="Proteomes" id="UP000321192">
    <property type="component" value="Unassembled WGS sequence"/>
</dbReference>
<comment type="similarity">
    <text evidence="3 7">Belongs to the IspD/TarI cytidylyltransferase family. IspD subfamily.</text>
</comment>
<dbReference type="InterPro" id="IPR050088">
    <property type="entry name" value="IspD/TarI_cytidylyltransf_bact"/>
</dbReference>
<evidence type="ECO:0000313" key="8">
    <source>
        <dbReference type="EMBL" id="TXH85494.1"/>
    </source>
</evidence>
<feature type="site" description="Positions MEP for the nucleophilic attack" evidence="7">
    <location>
        <position position="165"/>
    </location>
</feature>
<dbReference type="FunFam" id="3.90.550.10:FF:000003">
    <property type="entry name" value="2-C-methyl-D-erythritol 4-phosphate cytidylyltransferase"/>
    <property type="match status" value="1"/>
</dbReference>
<dbReference type="GO" id="GO:0019288">
    <property type="term" value="P:isopentenyl diphosphate biosynthetic process, methylerythritol 4-phosphate pathway"/>
    <property type="evidence" value="ECO:0007669"/>
    <property type="project" value="UniProtKB-UniRule"/>
</dbReference>
<evidence type="ECO:0000256" key="2">
    <source>
        <dbReference type="ARBA" id="ARBA00004787"/>
    </source>
</evidence>
<reference evidence="8 9" key="1">
    <citation type="submission" date="2018-09" db="EMBL/GenBank/DDBJ databases">
        <title>Metagenome Assembled Genomes from an Advanced Water Purification Facility.</title>
        <authorList>
            <person name="Stamps B.W."/>
            <person name="Spear J.R."/>
        </authorList>
    </citation>
    <scope>NUCLEOTIDE SEQUENCE [LARGE SCALE GENOMIC DNA]</scope>
    <source>
        <strain evidence="8">Bin_27_1</strain>
    </source>
</reference>
<comment type="catalytic activity">
    <reaction evidence="1 7">
        <text>2-C-methyl-D-erythritol 4-phosphate + CTP + H(+) = 4-CDP-2-C-methyl-D-erythritol + diphosphate</text>
        <dbReference type="Rhea" id="RHEA:13429"/>
        <dbReference type="ChEBI" id="CHEBI:15378"/>
        <dbReference type="ChEBI" id="CHEBI:33019"/>
        <dbReference type="ChEBI" id="CHEBI:37563"/>
        <dbReference type="ChEBI" id="CHEBI:57823"/>
        <dbReference type="ChEBI" id="CHEBI:58262"/>
        <dbReference type="EC" id="2.7.7.60"/>
    </reaction>
</comment>
<keyword evidence="4 7" id="KW-0808">Transferase</keyword>
<dbReference type="InterPro" id="IPR018294">
    <property type="entry name" value="ISPD_synthase_CS"/>
</dbReference>
<gene>
    <name evidence="7" type="primary">ispD</name>
    <name evidence="8" type="ORF">E6Q80_09620</name>
</gene>
<proteinExistence type="inferred from homology"/>
<dbReference type="PANTHER" id="PTHR32125:SF4">
    <property type="entry name" value="2-C-METHYL-D-ERYTHRITOL 4-PHOSPHATE CYTIDYLYLTRANSFERASE, CHLOROPLASTIC"/>
    <property type="match status" value="1"/>
</dbReference>
<dbReference type="EMBL" id="SSFD01000143">
    <property type="protein sequence ID" value="TXH85494.1"/>
    <property type="molecule type" value="Genomic_DNA"/>
</dbReference>
<comment type="function">
    <text evidence="7">Catalyzes the formation of 4-diphosphocytidyl-2-C-methyl-D-erythritol from CTP and 2-C-methyl-D-erythritol 4-phosphate (MEP).</text>
</comment>
<sequence length="239" mass="26021">MRAMQISHPRHFAIVPAAGSGSRMAAARPKQYLSLLGRPLIHHALSVLCAAPAIDAVFVVLSVDDTEWATHDWSALGPKLRPLFCGGAMRADSVLGGLRAIAGEAAAGDWVLVHDAARPCLAPWHVDKLVRELAHDEVGGLLAVPVADTLKRADEHRHVCETVPRDSLWQAQTPQMFRYAMLRRALEGAREVTDEASAIEAAGLRPRLVQGDATNLKVTYPLDLHLAEWILENREGHNA</sequence>
<feature type="site" description="Positions MEP for the nucleophilic attack" evidence="7">
    <location>
        <position position="217"/>
    </location>
</feature>
<evidence type="ECO:0000256" key="6">
    <source>
        <dbReference type="ARBA" id="ARBA00023229"/>
    </source>
</evidence>
<comment type="pathway">
    <text evidence="2 7">Isoprenoid biosynthesis; isopentenyl diphosphate biosynthesis via DXP pathway; isopentenyl diphosphate from 1-deoxy-D-xylulose 5-phosphate: step 2/6.</text>
</comment>
<feature type="site" description="Transition state stabilizer" evidence="7">
    <location>
        <position position="30"/>
    </location>
</feature>
<evidence type="ECO:0000256" key="1">
    <source>
        <dbReference type="ARBA" id="ARBA00001282"/>
    </source>
</evidence>
<evidence type="ECO:0000256" key="7">
    <source>
        <dbReference type="HAMAP-Rule" id="MF_00108"/>
    </source>
</evidence>
<evidence type="ECO:0000256" key="4">
    <source>
        <dbReference type="ARBA" id="ARBA00022679"/>
    </source>
</evidence>
<accession>A0A5C7SNV7</accession>
<dbReference type="HAMAP" id="MF_00108">
    <property type="entry name" value="IspD"/>
    <property type="match status" value="1"/>
</dbReference>
<dbReference type="InterPro" id="IPR029044">
    <property type="entry name" value="Nucleotide-diphossugar_trans"/>
</dbReference>
<dbReference type="EC" id="2.7.7.60" evidence="7"/>
<dbReference type="AlphaFoldDB" id="A0A5C7SNV7"/>
<comment type="caution">
    <text evidence="8">The sequence shown here is derived from an EMBL/GenBank/DDBJ whole genome shotgun (WGS) entry which is preliminary data.</text>
</comment>
<keyword evidence="6 7" id="KW-0414">Isoprene biosynthesis</keyword>
<dbReference type="Gene3D" id="3.90.550.10">
    <property type="entry name" value="Spore Coat Polysaccharide Biosynthesis Protein SpsA, Chain A"/>
    <property type="match status" value="1"/>
</dbReference>
<keyword evidence="5 7" id="KW-0548">Nucleotidyltransferase</keyword>
<dbReference type="PROSITE" id="PS01295">
    <property type="entry name" value="ISPD"/>
    <property type="match status" value="1"/>
</dbReference>
<dbReference type="CDD" id="cd02516">
    <property type="entry name" value="CDP-ME_synthetase"/>
    <property type="match status" value="1"/>
</dbReference>
<name>A0A5C7SNV7_THASP</name>
<dbReference type="UniPathway" id="UPA00056">
    <property type="reaction ID" value="UER00093"/>
</dbReference>
<dbReference type="PANTHER" id="PTHR32125">
    <property type="entry name" value="2-C-METHYL-D-ERYTHRITOL 4-PHOSPHATE CYTIDYLYLTRANSFERASE, CHLOROPLASTIC"/>
    <property type="match status" value="1"/>
</dbReference>
<dbReference type="InterPro" id="IPR001228">
    <property type="entry name" value="IspD"/>
</dbReference>
<dbReference type="NCBIfam" id="TIGR00453">
    <property type="entry name" value="ispD"/>
    <property type="match status" value="1"/>
</dbReference>